<dbReference type="EMBL" id="JAYWIO010000001">
    <property type="protein sequence ID" value="KAK7292328.1"/>
    <property type="molecule type" value="Genomic_DNA"/>
</dbReference>
<sequence>MIHHLALYGGVMLECELCKWMDDAVCQIVIPTCCKREKSQYILNNSASFSARSQYISNRITVTIIKLATPSHLLNVDSSHCVFVELHSPDKSP</sequence>
<comment type="caution">
    <text evidence="1">The sequence shown here is derived from an EMBL/GenBank/DDBJ whole genome shotgun (WGS) entry which is preliminary data.</text>
</comment>
<organism evidence="1 2">
    <name type="scientific">Crotalaria pallida</name>
    <name type="common">Smooth rattlebox</name>
    <name type="synonym">Crotalaria striata</name>
    <dbReference type="NCBI Taxonomy" id="3830"/>
    <lineage>
        <taxon>Eukaryota</taxon>
        <taxon>Viridiplantae</taxon>
        <taxon>Streptophyta</taxon>
        <taxon>Embryophyta</taxon>
        <taxon>Tracheophyta</taxon>
        <taxon>Spermatophyta</taxon>
        <taxon>Magnoliopsida</taxon>
        <taxon>eudicotyledons</taxon>
        <taxon>Gunneridae</taxon>
        <taxon>Pentapetalae</taxon>
        <taxon>rosids</taxon>
        <taxon>fabids</taxon>
        <taxon>Fabales</taxon>
        <taxon>Fabaceae</taxon>
        <taxon>Papilionoideae</taxon>
        <taxon>50 kb inversion clade</taxon>
        <taxon>genistoids sensu lato</taxon>
        <taxon>core genistoids</taxon>
        <taxon>Crotalarieae</taxon>
        <taxon>Crotalaria</taxon>
    </lineage>
</organism>
<reference evidence="1 2" key="1">
    <citation type="submission" date="2024-01" db="EMBL/GenBank/DDBJ databases">
        <title>The genomes of 5 underutilized Papilionoideae crops provide insights into root nodulation and disease resistanc.</title>
        <authorList>
            <person name="Yuan L."/>
        </authorList>
    </citation>
    <scope>NUCLEOTIDE SEQUENCE [LARGE SCALE GENOMIC DNA]</scope>
    <source>
        <strain evidence="1">ZHUSHIDOU_FW_LH</strain>
        <tissue evidence="1">Leaf</tissue>
    </source>
</reference>
<evidence type="ECO:0000313" key="2">
    <source>
        <dbReference type="Proteomes" id="UP001372338"/>
    </source>
</evidence>
<evidence type="ECO:0000313" key="1">
    <source>
        <dbReference type="EMBL" id="KAK7292328.1"/>
    </source>
</evidence>
<keyword evidence="2" id="KW-1185">Reference proteome</keyword>
<name>A0AAN9J550_CROPI</name>
<proteinExistence type="predicted"/>
<dbReference type="AlphaFoldDB" id="A0AAN9J550"/>
<dbReference type="Proteomes" id="UP001372338">
    <property type="component" value="Unassembled WGS sequence"/>
</dbReference>
<gene>
    <name evidence="1" type="ORF">RIF29_08106</name>
</gene>
<accession>A0AAN9J550</accession>
<protein>
    <submittedName>
        <fullName evidence="1">Uncharacterized protein</fullName>
    </submittedName>
</protein>